<dbReference type="Pfam" id="PF12697">
    <property type="entry name" value="Abhydrolase_6"/>
    <property type="match status" value="1"/>
</dbReference>
<dbReference type="InterPro" id="IPR052897">
    <property type="entry name" value="Sec-Metab_Biosynth_Hydrolase"/>
</dbReference>
<gene>
    <name evidence="2" type="ORF">FHW16_003813</name>
</gene>
<proteinExistence type="predicted"/>
<dbReference type="InterPro" id="IPR029058">
    <property type="entry name" value="AB_hydrolase_fold"/>
</dbReference>
<keyword evidence="3" id="KW-1185">Reference proteome</keyword>
<dbReference type="SUPFAM" id="SSF53474">
    <property type="entry name" value="alpha/beta-Hydrolases"/>
    <property type="match status" value="1"/>
</dbReference>
<reference evidence="2 3" key="1">
    <citation type="submission" date="2020-07" db="EMBL/GenBank/DDBJ databases">
        <title>Genomic Encyclopedia of Type Strains, Phase IV (KMG-V): Genome sequencing to study the core and pangenomes of soil and plant-associated prokaryotes.</title>
        <authorList>
            <person name="Whitman W."/>
        </authorList>
    </citation>
    <scope>NUCLEOTIDE SEQUENCE [LARGE SCALE GENOMIC DNA]</scope>
    <source>
        <strain evidence="2 3">AN3</strain>
    </source>
</reference>
<dbReference type="PANTHER" id="PTHR37017:SF11">
    <property type="entry name" value="ESTERASE_LIPASE_THIOESTERASE DOMAIN-CONTAINING PROTEIN"/>
    <property type="match status" value="1"/>
</dbReference>
<dbReference type="AlphaFoldDB" id="A0A839ERF5"/>
<name>A0A839ERF5_9HYPH</name>
<organism evidence="2 3">
    <name type="scientific">Phyllobacterium myrsinacearum</name>
    <dbReference type="NCBI Taxonomy" id="28101"/>
    <lineage>
        <taxon>Bacteria</taxon>
        <taxon>Pseudomonadati</taxon>
        <taxon>Pseudomonadota</taxon>
        <taxon>Alphaproteobacteria</taxon>
        <taxon>Hyphomicrobiales</taxon>
        <taxon>Phyllobacteriaceae</taxon>
        <taxon>Phyllobacterium</taxon>
    </lineage>
</organism>
<accession>A0A839ERF5</accession>
<evidence type="ECO:0000313" key="3">
    <source>
        <dbReference type="Proteomes" id="UP000549052"/>
    </source>
</evidence>
<dbReference type="RefSeq" id="WP_348643905.1">
    <property type="nucleotide sequence ID" value="NZ_JACGXN010000006.1"/>
</dbReference>
<sequence>MTLGKILVPAFVAGVLSLGVSSAAYSAPLKCVVLVHGAFVDGSGWKPVYDILSRKGYDVSIVQQPLTSVADDVAATKRVLDLQQGPCVLVAHSYGGAIITEAGNDPKVAGLVYVAAHALDKGETEVGNGKLFPPAYKSLVKTPDGFTYIDPAHFHADFAADLPARQADFAAHSQMLTAAAVFSTPATAPAWKTKPSWYVVAKSDRIINPDLERMYAKRAGSHTIEIAGASHSVYETHPKEVAVLIEQAAQQSAK</sequence>
<comment type="caution">
    <text evidence="2">The sequence shown here is derived from an EMBL/GenBank/DDBJ whole genome shotgun (WGS) entry which is preliminary data.</text>
</comment>
<dbReference type="InterPro" id="IPR000073">
    <property type="entry name" value="AB_hydrolase_1"/>
</dbReference>
<evidence type="ECO:0000313" key="2">
    <source>
        <dbReference type="EMBL" id="MBA8880094.1"/>
    </source>
</evidence>
<dbReference type="Proteomes" id="UP000549052">
    <property type="component" value="Unassembled WGS sequence"/>
</dbReference>
<dbReference type="PANTHER" id="PTHR37017">
    <property type="entry name" value="AB HYDROLASE-1 DOMAIN-CONTAINING PROTEIN-RELATED"/>
    <property type="match status" value="1"/>
</dbReference>
<evidence type="ECO:0000259" key="1">
    <source>
        <dbReference type="Pfam" id="PF12697"/>
    </source>
</evidence>
<feature type="domain" description="AB hydrolase-1" evidence="1">
    <location>
        <begin position="32"/>
        <end position="242"/>
    </location>
</feature>
<protein>
    <submittedName>
        <fullName evidence="2">Pimeloyl-ACP methyl ester carboxylesterase</fullName>
    </submittedName>
</protein>
<dbReference type="Gene3D" id="3.40.50.1820">
    <property type="entry name" value="alpha/beta hydrolase"/>
    <property type="match status" value="1"/>
</dbReference>
<dbReference type="EMBL" id="JACGXN010000006">
    <property type="protein sequence ID" value="MBA8880094.1"/>
    <property type="molecule type" value="Genomic_DNA"/>
</dbReference>